<feature type="transmembrane region" description="Helical" evidence="12">
    <location>
        <begin position="744"/>
        <end position="765"/>
    </location>
</feature>
<dbReference type="Pfam" id="PF07819">
    <property type="entry name" value="PGAP1"/>
    <property type="match status" value="1"/>
</dbReference>
<protein>
    <recommendedName>
        <fullName evidence="4 12">GPI inositol-deacylase</fullName>
        <ecNumber evidence="12">3.1.-.-</ecNumber>
    </recommendedName>
</protein>
<feature type="transmembrane region" description="Helical" evidence="12">
    <location>
        <begin position="866"/>
        <end position="890"/>
    </location>
</feature>
<evidence type="ECO:0000256" key="11">
    <source>
        <dbReference type="ARBA" id="ARBA00023136"/>
    </source>
</evidence>
<evidence type="ECO:0000256" key="10">
    <source>
        <dbReference type="ARBA" id="ARBA00022989"/>
    </source>
</evidence>
<dbReference type="InterPro" id="IPR056824">
    <property type="entry name" value="PGAP1_TMD"/>
</dbReference>
<feature type="transmembrane region" description="Helical" evidence="12">
    <location>
        <begin position="1005"/>
        <end position="1024"/>
    </location>
</feature>
<evidence type="ECO:0000313" key="15">
    <source>
        <dbReference type="EMBL" id="KAI1613003.1"/>
    </source>
</evidence>
<dbReference type="InterPro" id="IPR029058">
    <property type="entry name" value="AB_hydrolase_fold"/>
</dbReference>
<keyword evidence="10 12" id="KW-1133">Transmembrane helix</keyword>
<keyword evidence="8 12" id="KW-0256">Endoplasmic reticulum</keyword>
<comment type="caution">
    <text evidence="15">The sequence shown here is derived from an EMBL/GenBank/DDBJ whole genome shotgun (WGS) entry which is preliminary data.</text>
</comment>
<dbReference type="GO" id="GO:0006888">
    <property type="term" value="P:endoplasmic reticulum to Golgi vesicle-mediated transport"/>
    <property type="evidence" value="ECO:0007669"/>
    <property type="project" value="TreeGrafter"/>
</dbReference>
<evidence type="ECO:0000256" key="2">
    <source>
        <dbReference type="ARBA" id="ARBA00004477"/>
    </source>
</evidence>
<dbReference type="Proteomes" id="UP001203852">
    <property type="component" value="Unassembled WGS sequence"/>
</dbReference>
<dbReference type="GO" id="GO:0006505">
    <property type="term" value="P:GPI anchor metabolic process"/>
    <property type="evidence" value="ECO:0007669"/>
    <property type="project" value="TreeGrafter"/>
</dbReference>
<dbReference type="GO" id="GO:0005789">
    <property type="term" value="C:endoplasmic reticulum membrane"/>
    <property type="evidence" value="ECO:0007669"/>
    <property type="project" value="UniProtKB-SubCell"/>
</dbReference>
<evidence type="ECO:0000256" key="1">
    <source>
        <dbReference type="ARBA" id="ARBA00003496"/>
    </source>
</evidence>
<comment type="function">
    <text evidence="1 12">Involved in inositol deacylation of GPI-anchored proteins which plays important roles in the quality control and ER-associated degradation of GPI-anchored proteins.</text>
</comment>
<gene>
    <name evidence="15" type="ORF">EDD36DRAFT_438220</name>
</gene>
<dbReference type="EMBL" id="MU404354">
    <property type="protein sequence ID" value="KAI1613003.1"/>
    <property type="molecule type" value="Genomic_DNA"/>
</dbReference>
<dbReference type="Gene3D" id="3.40.50.1820">
    <property type="entry name" value="alpha/beta hydrolase"/>
    <property type="match status" value="1"/>
</dbReference>
<dbReference type="SUPFAM" id="SSF53474">
    <property type="entry name" value="alpha/beta-Hydrolases"/>
    <property type="match status" value="1"/>
</dbReference>
<keyword evidence="7 12" id="KW-0378">Hydrolase</keyword>
<keyword evidence="16" id="KW-1185">Reference proteome</keyword>
<dbReference type="FunFam" id="3.40.50.1820:FF:000056">
    <property type="entry name" value="GPI inositol-deacylase"/>
    <property type="match status" value="1"/>
</dbReference>
<evidence type="ECO:0000259" key="14">
    <source>
        <dbReference type="Pfam" id="PF25140"/>
    </source>
</evidence>
<dbReference type="GO" id="GO:0015031">
    <property type="term" value="P:protein transport"/>
    <property type="evidence" value="ECO:0007669"/>
    <property type="project" value="UniProtKB-KW"/>
</dbReference>
<keyword evidence="5 12" id="KW-0813">Transport</keyword>
<reference evidence="15" key="1">
    <citation type="journal article" date="2022" name="bioRxiv">
        <title>Deciphering the potential niche of two novel black yeast fungi from a biological soil crust based on their genomes, phenotypes, and melanin regulation.</title>
        <authorList>
            <consortium name="DOE Joint Genome Institute"/>
            <person name="Carr E.C."/>
            <person name="Barton Q."/>
            <person name="Grambo S."/>
            <person name="Sullivan M."/>
            <person name="Renfro C.M."/>
            <person name="Kuo A."/>
            <person name="Pangilinan J."/>
            <person name="Lipzen A."/>
            <person name="Keymanesh K."/>
            <person name="Savage E."/>
            <person name="Barry K."/>
            <person name="Grigoriev I.V."/>
            <person name="Riekhof W.R."/>
            <person name="Harris S.S."/>
        </authorList>
    </citation>
    <scope>NUCLEOTIDE SEQUENCE</scope>
    <source>
        <strain evidence="15">JF 03-4F</strain>
    </source>
</reference>
<evidence type="ECO:0000256" key="6">
    <source>
        <dbReference type="ARBA" id="ARBA00022692"/>
    </source>
</evidence>
<feature type="transmembrane region" description="Helical" evidence="12">
    <location>
        <begin position="911"/>
        <end position="937"/>
    </location>
</feature>
<evidence type="ECO:0000259" key="13">
    <source>
        <dbReference type="Pfam" id="PF07819"/>
    </source>
</evidence>
<feature type="transmembrane region" description="Helical" evidence="12">
    <location>
        <begin position="706"/>
        <end position="724"/>
    </location>
</feature>
<dbReference type="PANTHER" id="PTHR15495:SF7">
    <property type="entry name" value="GPI INOSITOL-DEACYLASE"/>
    <property type="match status" value="1"/>
</dbReference>
<feature type="transmembrane region" description="Helical" evidence="12">
    <location>
        <begin position="981"/>
        <end position="999"/>
    </location>
</feature>
<sequence length="1030" mass="115001">MLLKPKEEVGDSQSNADVRGLRKIRAQSPWTWRPLTLITTALALLSLSIIVRSSLKLQLDPQGCVMSMMTPTYIKLSGFDTEHSRFATKYSLYLYREEGVDEYTQDNIGLRGAPVLFIPGNAGSYKQVRSLSSEASRYYHNVLRHDANTMKEGVRAFDFFTIDFNEDLSAFHGQTLLDQAEYVNEAVAYILSLYHDGNRLRRDPQLPDPSSVILIGHSMGGIVARTVLVTPKYQANSVNTIITMSTPHARPPVTFDADVVSLYQQVNQYWRESYLQRWASNNPLWHTTLISIAGGGRDTTVPSDYTNIASLVPESHGFTVFTSSIPNVWTSMDHLAITWADQVRKVIIRSLYDVVDVRRAGQTKPRAERMKAFRKWFLTGLEVETPKTIRETTHEVLLTLGDQSRSSVAKDNNVTFRQLGAQDQQSAVLLPIPVVDNSTSKRFSFLTDQRMDAQGSFDKMEVLFCSAFPLAGGLTSMPLPVQFDFSHGDASATRLACKRPAGDGILLPASTRSSQNAFDTQQQQPFTYLNYDLRDLQDYQFVAIVDKSTEISNGWAYAEIVSNADSVIDASVGLPRLLLRGLNVELPPTRPVVTDIRVPSLRSSLLTYSLQVRQHGCGADSELFTPLVRQHIENPHESKFFVNFKQGDVNLHGVAPFMPPTLDGREPKSGVAFQIWSDPTCNSSLEVRLRADPVGSLGKLVVRYRTVFAAFPLLVVAMVLRKQFRVYDNSGVFISFSESLDQSLRLPLPILLLSMTFFATAFTTAGTAKIQPDHHPHANGTAVNFAQNDLLLGSQDTFFWFLVPLAGLLSIGACVILNYAILALLDGVVNITSLVSQSNVKLDDGEKGVASAFIARTPRRRAINTAVLLFLVATIIPYPFAYVVACIVQLTTCARALRHAKESRSGAAHNFFNYTYSILILMLWVLPINLPTLVVWIHNMAVHWLTPFSSHHNVLSIAPFILLVETLSSGMMVPSVRSFRWATNLLFFALAVYSALYGMTYAYRLHYIANIIALWLVLLHFSNYRQRIKT</sequence>
<comment type="similarity">
    <text evidence="3 12">Belongs to the GPI inositol-deacylase family.</text>
</comment>
<evidence type="ECO:0000256" key="12">
    <source>
        <dbReference type="RuleBase" id="RU365011"/>
    </source>
</evidence>
<dbReference type="AlphaFoldDB" id="A0AAN6DVR7"/>
<dbReference type="InterPro" id="IPR039529">
    <property type="entry name" value="PGAP1/BST1"/>
</dbReference>
<evidence type="ECO:0000256" key="4">
    <source>
        <dbReference type="ARBA" id="ARBA00015856"/>
    </source>
</evidence>
<evidence type="ECO:0000256" key="8">
    <source>
        <dbReference type="ARBA" id="ARBA00022824"/>
    </source>
</evidence>
<feature type="domain" description="GPI inositol-deacylase transmembrane" evidence="14">
    <location>
        <begin position="707"/>
        <end position="1021"/>
    </location>
</feature>
<dbReference type="PANTHER" id="PTHR15495">
    <property type="entry name" value="NEGATIVE REGULATOR OF VESICLE FORMATION-RELATED"/>
    <property type="match status" value="1"/>
</dbReference>
<accession>A0AAN6DVR7</accession>
<keyword evidence="6 12" id="KW-0812">Transmembrane</keyword>
<name>A0AAN6DVR7_9EURO</name>
<keyword evidence="11 12" id="KW-0472">Membrane</keyword>
<feature type="domain" description="GPI inositol-deacylase PGAP1-like alpha/beta" evidence="13">
    <location>
        <begin position="110"/>
        <end position="353"/>
    </location>
</feature>
<evidence type="ECO:0000256" key="9">
    <source>
        <dbReference type="ARBA" id="ARBA00022927"/>
    </source>
</evidence>
<dbReference type="InterPro" id="IPR012908">
    <property type="entry name" value="PGAP1-ab_dom-like"/>
</dbReference>
<evidence type="ECO:0000256" key="7">
    <source>
        <dbReference type="ARBA" id="ARBA00022801"/>
    </source>
</evidence>
<organism evidence="15 16">
    <name type="scientific">Exophiala viscosa</name>
    <dbReference type="NCBI Taxonomy" id="2486360"/>
    <lineage>
        <taxon>Eukaryota</taxon>
        <taxon>Fungi</taxon>
        <taxon>Dikarya</taxon>
        <taxon>Ascomycota</taxon>
        <taxon>Pezizomycotina</taxon>
        <taxon>Eurotiomycetes</taxon>
        <taxon>Chaetothyriomycetidae</taxon>
        <taxon>Chaetothyriales</taxon>
        <taxon>Herpotrichiellaceae</taxon>
        <taxon>Exophiala</taxon>
    </lineage>
</organism>
<evidence type="ECO:0000313" key="16">
    <source>
        <dbReference type="Proteomes" id="UP001203852"/>
    </source>
</evidence>
<comment type="subcellular location">
    <subcellularLocation>
        <location evidence="2">Endoplasmic reticulum membrane</location>
        <topology evidence="2">Multi-pass membrane protein</topology>
    </subcellularLocation>
</comment>
<dbReference type="Pfam" id="PF25141">
    <property type="entry name" value="PGAP1_2nd"/>
    <property type="match status" value="1"/>
</dbReference>
<dbReference type="GO" id="GO:0050185">
    <property type="term" value="F:phosphatidylinositol deacylase activity"/>
    <property type="evidence" value="ECO:0007669"/>
    <property type="project" value="TreeGrafter"/>
</dbReference>
<keyword evidence="9 12" id="KW-0653">Protein transport</keyword>
<evidence type="ECO:0000256" key="3">
    <source>
        <dbReference type="ARBA" id="ARBA00006931"/>
    </source>
</evidence>
<dbReference type="Pfam" id="PF25140">
    <property type="entry name" value="PGAP1_TMD"/>
    <property type="match status" value="1"/>
</dbReference>
<proteinExistence type="inferred from homology"/>
<evidence type="ECO:0000256" key="5">
    <source>
        <dbReference type="ARBA" id="ARBA00022448"/>
    </source>
</evidence>
<dbReference type="EC" id="3.1.-.-" evidence="12"/>
<feature type="transmembrane region" description="Helical" evidence="12">
    <location>
        <begin position="798"/>
        <end position="825"/>
    </location>
</feature>